<evidence type="ECO:0000313" key="3">
    <source>
        <dbReference type="EnsemblPlants" id="Pp3c19_20060V3.1"/>
    </source>
</evidence>
<dbReference type="Gramene" id="Pp3c19_20060V3.1">
    <property type="protein sequence ID" value="Pp3c19_20060V3.1"/>
    <property type="gene ID" value="Pp3c19_20060"/>
</dbReference>
<reference evidence="2 4" key="2">
    <citation type="journal article" date="2018" name="Plant J.">
        <title>The Physcomitrella patens chromosome-scale assembly reveals moss genome structure and evolution.</title>
        <authorList>
            <person name="Lang D."/>
            <person name="Ullrich K.K."/>
            <person name="Murat F."/>
            <person name="Fuchs J."/>
            <person name="Jenkins J."/>
            <person name="Haas F.B."/>
            <person name="Piednoel M."/>
            <person name="Gundlach H."/>
            <person name="Van Bel M."/>
            <person name="Meyberg R."/>
            <person name="Vives C."/>
            <person name="Morata J."/>
            <person name="Symeonidi A."/>
            <person name="Hiss M."/>
            <person name="Muchero W."/>
            <person name="Kamisugi Y."/>
            <person name="Saleh O."/>
            <person name="Blanc G."/>
            <person name="Decker E.L."/>
            <person name="van Gessel N."/>
            <person name="Grimwood J."/>
            <person name="Hayes R.D."/>
            <person name="Graham S.W."/>
            <person name="Gunter L.E."/>
            <person name="McDaniel S.F."/>
            <person name="Hoernstein S.N.W."/>
            <person name="Larsson A."/>
            <person name="Li F.W."/>
            <person name="Perroud P.F."/>
            <person name="Phillips J."/>
            <person name="Ranjan P."/>
            <person name="Rokshar D.S."/>
            <person name="Rothfels C.J."/>
            <person name="Schneider L."/>
            <person name="Shu S."/>
            <person name="Stevenson D.W."/>
            <person name="Thummler F."/>
            <person name="Tillich M."/>
            <person name="Villarreal Aguilar J.C."/>
            <person name="Widiez T."/>
            <person name="Wong G.K."/>
            <person name="Wymore A."/>
            <person name="Zhang Y."/>
            <person name="Zimmer A.D."/>
            <person name="Quatrano R.S."/>
            <person name="Mayer K.F.X."/>
            <person name="Goodstein D."/>
            <person name="Casacuberta J.M."/>
            <person name="Vandepoele K."/>
            <person name="Reski R."/>
            <person name="Cuming A.C."/>
            <person name="Tuskan G.A."/>
            <person name="Maumus F."/>
            <person name="Salse J."/>
            <person name="Schmutz J."/>
            <person name="Rensing S.A."/>
        </authorList>
    </citation>
    <scope>NUCLEOTIDE SEQUENCE [LARGE SCALE GENOMIC DNA]</scope>
    <source>
        <strain evidence="3 4">cv. Gransden 2004</strain>
    </source>
</reference>
<evidence type="ECO:0000313" key="4">
    <source>
        <dbReference type="Proteomes" id="UP000006727"/>
    </source>
</evidence>
<dbReference type="KEGG" id="ppp:112272860"/>
<dbReference type="AlphaFoldDB" id="A0A2K1IZ33"/>
<proteinExistence type="predicted"/>
<protein>
    <submittedName>
        <fullName evidence="2 3">Uncharacterized protein</fullName>
    </submittedName>
</protein>
<feature type="region of interest" description="Disordered" evidence="1">
    <location>
        <begin position="160"/>
        <end position="188"/>
    </location>
</feature>
<name>A0A2K1IZ33_PHYPA</name>
<keyword evidence="4" id="KW-1185">Reference proteome</keyword>
<dbReference type="Proteomes" id="UP000006727">
    <property type="component" value="Chromosome 19"/>
</dbReference>
<dbReference type="EnsemblPlants" id="Pp3c19_20060V3.1">
    <property type="protein sequence ID" value="Pp3c19_20060V3.1"/>
    <property type="gene ID" value="Pp3c19_20060"/>
</dbReference>
<dbReference type="PaxDb" id="3218-PP1S414_6V6.1"/>
<accession>A0A2K1IZ33</accession>
<dbReference type="EnsemblPlants" id="Pp3c19_20060V3.2">
    <property type="protein sequence ID" value="Pp3c19_20060V3.2"/>
    <property type="gene ID" value="Pp3c19_20060"/>
</dbReference>
<feature type="compositionally biased region" description="Polar residues" evidence="1">
    <location>
        <begin position="167"/>
        <end position="188"/>
    </location>
</feature>
<dbReference type="Gramene" id="Pp3c19_20060V3.2">
    <property type="protein sequence ID" value="Pp3c19_20060V3.2"/>
    <property type="gene ID" value="Pp3c19_20060"/>
</dbReference>
<dbReference type="GeneID" id="112272860"/>
<dbReference type="EnsemblPlants" id="Pp3c19_20060V3.3">
    <property type="protein sequence ID" value="Pp3c19_20060V3.3"/>
    <property type="gene ID" value="Pp3c19_20060"/>
</dbReference>
<organism evidence="2">
    <name type="scientific">Physcomitrium patens</name>
    <name type="common">Spreading-leaved earth moss</name>
    <name type="synonym">Physcomitrella patens</name>
    <dbReference type="NCBI Taxonomy" id="3218"/>
    <lineage>
        <taxon>Eukaryota</taxon>
        <taxon>Viridiplantae</taxon>
        <taxon>Streptophyta</taxon>
        <taxon>Embryophyta</taxon>
        <taxon>Bryophyta</taxon>
        <taxon>Bryophytina</taxon>
        <taxon>Bryopsida</taxon>
        <taxon>Funariidae</taxon>
        <taxon>Funariales</taxon>
        <taxon>Funariaceae</taxon>
        <taxon>Physcomitrium</taxon>
    </lineage>
</organism>
<sequence>MGYLQRLGLVSRRNKEGGTISLCYSADSKETGSCTVETDRDRSCNSNASISCTTIPQTRVFNTINEERSLMAPDTCVTQRSCSVVLGTPVSSECNAAQFSPRPSILGQDDDVEFLRYEKHVRARARADTYGDSFDWKTLIFWRRHKRPSGIRSLNASAASTPLRHQPFSTPSHLKATTQSRQKSRGYSSRCGSFAAPLYTSEFSTSNSIPNFCHHPWKDVDCNMSPYVPLGGRRPRLVTAGPLYIVD</sequence>
<reference evidence="3" key="3">
    <citation type="submission" date="2020-12" db="UniProtKB">
        <authorList>
            <consortium name="EnsemblPlants"/>
        </authorList>
    </citation>
    <scope>IDENTIFICATION</scope>
</reference>
<dbReference type="RefSeq" id="XP_024356788.1">
    <property type="nucleotide sequence ID" value="XM_024501020.2"/>
</dbReference>
<evidence type="ECO:0000313" key="2">
    <source>
        <dbReference type="EMBL" id="PNR34535.1"/>
    </source>
</evidence>
<dbReference type="Gramene" id="Pp3c19_20060V3.3">
    <property type="protein sequence ID" value="Pp3c19_20060V3.3"/>
    <property type="gene ID" value="Pp3c19_20060"/>
</dbReference>
<evidence type="ECO:0000256" key="1">
    <source>
        <dbReference type="SAM" id="MobiDB-lite"/>
    </source>
</evidence>
<gene>
    <name evidence="3" type="primary">LOC112272860</name>
    <name evidence="2" type="ORF">PHYPA_024352</name>
</gene>
<reference evidence="2 4" key="1">
    <citation type="journal article" date="2008" name="Science">
        <title>The Physcomitrella genome reveals evolutionary insights into the conquest of land by plants.</title>
        <authorList>
            <person name="Rensing S."/>
            <person name="Lang D."/>
            <person name="Zimmer A."/>
            <person name="Terry A."/>
            <person name="Salamov A."/>
            <person name="Shapiro H."/>
            <person name="Nishiyama T."/>
            <person name="Perroud P.-F."/>
            <person name="Lindquist E."/>
            <person name="Kamisugi Y."/>
            <person name="Tanahashi T."/>
            <person name="Sakakibara K."/>
            <person name="Fujita T."/>
            <person name="Oishi K."/>
            <person name="Shin-I T."/>
            <person name="Kuroki Y."/>
            <person name="Toyoda A."/>
            <person name="Suzuki Y."/>
            <person name="Hashimoto A."/>
            <person name="Yamaguchi K."/>
            <person name="Sugano A."/>
            <person name="Kohara Y."/>
            <person name="Fujiyama A."/>
            <person name="Anterola A."/>
            <person name="Aoki S."/>
            <person name="Ashton N."/>
            <person name="Barbazuk W.B."/>
            <person name="Barker E."/>
            <person name="Bennetzen J."/>
            <person name="Bezanilla M."/>
            <person name="Blankenship R."/>
            <person name="Cho S.H."/>
            <person name="Dutcher S."/>
            <person name="Estelle M."/>
            <person name="Fawcett J.A."/>
            <person name="Gundlach H."/>
            <person name="Hanada K."/>
            <person name="Heyl A."/>
            <person name="Hicks K.A."/>
            <person name="Hugh J."/>
            <person name="Lohr M."/>
            <person name="Mayer K."/>
            <person name="Melkozernov A."/>
            <person name="Murata T."/>
            <person name="Nelson D."/>
            <person name="Pils B."/>
            <person name="Prigge M."/>
            <person name="Reiss B."/>
            <person name="Renner T."/>
            <person name="Rombauts S."/>
            <person name="Rushton P."/>
            <person name="Sanderfoot A."/>
            <person name="Schween G."/>
            <person name="Shiu S.-H."/>
            <person name="Stueber K."/>
            <person name="Theodoulou F.L."/>
            <person name="Tu H."/>
            <person name="Van de Peer Y."/>
            <person name="Verrier P.J."/>
            <person name="Waters E."/>
            <person name="Wood A."/>
            <person name="Yang L."/>
            <person name="Cove D."/>
            <person name="Cuming A."/>
            <person name="Hasebe M."/>
            <person name="Lucas S."/>
            <person name="Mishler D.B."/>
            <person name="Reski R."/>
            <person name="Grigoriev I."/>
            <person name="Quatrano R.S."/>
            <person name="Boore J.L."/>
        </authorList>
    </citation>
    <scope>NUCLEOTIDE SEQUENCE [LARGE SCALE GENOMIC DNA]</scope>
    <source>
        <strain evidence="3 4">cv. Gransden 2004</strain>
    </source>
</reference>
<dbReference type="EMBL" id="ABEU02000019">
    <property type="protein sequence ID" value="PNR34535.1"/>
    <property type="molecule type" value="Genomic_DNA"/>
</dbReference>